<feature type="compositionally biased region" description="Pro residues" evidence="5">
    <location>
        <begin position="409"/>
        <end position="425"/>
    </location>
</feature>
<dbReference type="GO" id="GO:0031267">
    <property type="term" value="F:small GTPase binding"/>
    <property type="evidence" value="ECO:0007669"/>
    <property type="project" value="TreeGrafter"/>
</dbReference>
<evidence type="ECO:0000313" key="7">
    <source>
        <dbReference type="Proteomes" id="UP000001876"/>
    </source>
</evidence>
<dbReference type="OrthoDB" id="120976at2759"/>
<protein>
    <submittedName>
        <fullName evidence="6">Predicted protein</fullName>
    </submittedName>
</protein>
<dbReference type="GO" id="GO:0006913">
    <property type="term" value="P:nucleocytoplasmic transport"/>
    <property type="evidence" value="ECO:0007669"/>
    <property type="project" value="TreeGrafter"/>
</dbReference>
<dbReference type="GO" id="GO:0005096">
    <property type="term" value="F:GTPase activator activity"/>
    <property type="evidence" value="ECO:0007669"/>
    <property type="project" value="UniProtKB-KW"/>
</dbReference>
<dbReference type="Pfam" id="PF13516">
    <property type="entry name" value="LRR_6"/>
    <property type="match status" value="7"/>
</dbReference>
<keyword evidence="2" id="KW-0343">GTPase activation</keyword>
<organism evidence="7">
    <name type="scientific">Micromonas pusilla (strain CCMP1545)</name>
    <name type="common">Picoplanktonic green alga</name>
    <dbReference type="NCBI Taxonomy" id="564608"/>
    <lineage>
        <taxon>Eukaryota</taxon>
        <taxon>Viridiplantae</taxon>
        <taxon>Chlorophyta</taxon>
        <taxon>Mamiellophyceae</taxon>
        <taxon>Mamiellales</taxon>
        <taxon>Mamiellaceae</taxon>
        <taxon>Micromonas</taxon>
    </lineage>
</organism>
<evidence type="ECO:0000313" key="6">
    <source>
        <dbReference type="EMBL" id="EEH53320.1"/>
    </source>
</evidence>
<name>C1N2V8_MICPC</name>
<feature type="compositionally biased region" description="Gly residues" evidence="5">
    <location>
        <begin position="14"/>
        <end position="29"/>
    </location>
</feature>
<evidence type="ECO:0000256" key="5">
    <source>
        <dbReference type="SAM" id="MobiDB-lite"/>
    </source>
</evidence>
<dbReference type="Gene3D" id="3.80.10.10">
    <property type="entry name" value="Ribonuclease Inhibitor"/>
    <property type="match status" value="3"/>
</dbReference>
<keyword evidence="7" id="KW-1185">Reference proteome</keyword>
<keyword evidence="3" id="KW-0433">Leucine-rich repeat</keyword>
<dbReference type="PANTHER" id="PTHR24113:SF12">
    <property type="entry name" value="RAN GTPASE-ACTIVATING PROTEIN 1"/>
    <property type="match status" value="1"/>
</dbReference>
<dbReference type="GO" id="GO:0005634">
    <property type="term" value="C:nucleus"/>
    <property type="evidence" value="ECO:0007669"/>
    <property type="project" value="TreeGrafter"/>
</dbReference>
<reference evidence="6 7" key="1">
    <citation type="journal article" date="2009" name="Science">
        <title>Green evolution and dynamic adaptations revealed by genomes of the marine picoeukaryotes Micromonas.</title>
        <authorList>
            <person name="Worden A.Z."/>
            <person name="Lee J.H."/>
            <person name="Mock T."/>
            <person name="Rouze P."/>
            <person name="Simmons M.P."/>
            <person name="Aerts A.L."/>
            <person name="Allen A.E."/>
            <person name="Cuvelier M.L."/>
            <person name="Derelle E."/>
            <person name="Everett M.V."/>
            <person name="Foulon E."/>
            <person name="Grimwood J."/>
            <person name="Gundlach H."/>
            <person name="Henrissat B."/>
            <person name="Napoli C."/>
            <person name="McDonald S.M."/>
            <person name="Parker M.S."/>
            <person name="Rombauts S."/>
            <person name="Salamov A."/>
            <person name="Von Dassow P."/>
            <person name="Badger J.H."/>
            <person name="Coutinho P.M."/>
            <person name="Demir E."/>
            <person name="Dubchak I."/>
            <person name="Gentemann C."/>
            <person name="Eikrem W."/>
            <person name="Gready J.E."/>
            <person name="John U."/>
            <person name="Lanier W."/>
            <person name="Lindquist E.A."/>
            <person name="Lucas S."/>
            <person name="Mayer K.F."/>
            <person name="Moreau H."/>
            <person name="Not F."/>
            <person name="Otillar R."/>
            <person name="Panaud O."/>
            <person name="Pangilinan J."/>
            <person name="Paulsen I."/>
            <person name="Piegu B."/>
            <person name="Poliakov A."/>
            <person name="Robbens S."/>
            <person name="Schmutz J."/>
            <person name="Toulza E."/>
            <person name="Wyss T."/>
            <person name="Zelensky A."/>
            <person name="Zhou K."/>
            <person name="Armbrust E.V."/>
            <person name="Bhattacharya D."/>
            <person name="Goodenough U.W."/>
            <person name="Van de Peer Y."/>
            <person name="Grigoriev I.V."/>
        </authorList>
    </citation>
    <scope>NUCLEOTIDE SEQUENCE [LARGE SCALE GENOMIC DNA]</scope>
    <source>
        <strain evidence="6 7">CCMP1545</strain>
    </source>
</reference>
<dbReference type="SUPFAM" id="SSF52047">
    <property type="entry name" value="RNI-like"/>
    <property type="match status" value="1"/>
</dbReference>
<dbReference type="eggNOG" id="KOG4308">
    <property type="taxonomic scope" value="Eukaryota"/>
</dbReference>
<feature type="region of interest" description="Disordered" evidence="5">
    <location>
        <begin position="1"/>
        <end position="48"/>
    </location>
</feature>
<keyword evidence="4" id="KW-0677">Repeat</keyword>
<dbReference type="AlphaFoldDB" id="C1N2V8"/>
<feature type="region of interest" description="Disordered" evidence="5">
    <location>
        <begin position="403"/>
        <end position="435"/>
    </location>
</feature>
<dbReference type="SMART" id="SM00368">
    <property type="entry name" value="LRR_RI"/>
    <property type="match status" value="10"/>
</dbReference>
<dbReference type="GO" id="GO:0005829">
    <property type="term" value="C:cytosol"/>
    <property type="evidence" value="ECO:0007669"/>
    <property type="project" value="TreeGrafter"/>
</dbReference>
<gene>
    <name evidence="6" type="ORF">MICPUCDRAFT_68452</name>
</gene>
<dbReference type="InterPro" id="IPR001611">
    <property type="entry name" value="Leu-rich_rpt"/>
</dbReference>
<accession>C1N2V8</accession>
<dbReference type="InterPro" id="IPR032675">
    <property type="entry name" value="LRR_dom_sf"/>
</dbReference>
<dbReference type="EMBL" id="GG663746">
    <property type="protein sequence ID" value="EEH53320.1"/>
    <property type="molecule type" value="Genomic_DNA"/>
</dbReference>
<dbReference type="RefSeq" id="XP_003062501.1">
    <property type="nucleotide sequence ID" value="XM_003062455.1"/>
</dbReference>
<evidence type="ECO:0000256" key="1">
    <source>
        <dbReference type="ARBA" id="ARBA00004430"/>
    </source>
</evidence>
<dbReference type="OMA" id="GAWWIAD"/>
<sequence length="567" mass="56771">MKGLTLELDISNDAGGGGGGRGAGVGVGGRRASRASSSSSSSRRRSAGADEFSARVKLDLGAAAFPAASSAVDPAVRRHATGGGWPMGSGPPRGVMCGGGPCGTSGAWSLELRRATRDSVLGLERGLARLGGRDLRCLVSLSLRNGGKGLGDDGVSHLARALRDAVPRLKSLCLAGNDVGVDGAKALSEALAGRTRADASEDVVGGVAVGGVALEELDLSGNSIGGEGTCALADALNTTGCAKLRALNLARCAIGARGAVAIAEIIRGQSRRGGDGSFALTDVDASQCGIGDVGASALASAIDDARAEAVERVVHGANAWSSGSDFIDGMTAAAAADDDGFGFGLGFGRRLGEEAAGPSRGLRGCGFGALKLGFNGITGVGATALSGALRRAQDVSNLDARVEVRGQPGPSPGPGSAPSPPPPHLPRARGTISRSSRRAVVRSLDLKCNALGPEGVVAIANCLDAVSDELDVSNNDGGDAGAKALSRALKRDPPLRSLRLAANDVGPEGAWWIADALGANDDLRELDVSSNPRVGDGGARDVAEELKARSISHWSPYGRVGVVNADP</sequence>
<dbReference type="Proteomes" id="UP000001876">
    <property type="component" value="Unassembled WGS sequence"/>
</dbReference>
<comment type="subcellular location">
    <subcellularLocation>
        <location evidence="1">Cytoplasm</location>
        <location evidence="1">Cytoskeleton</location>
        <location evidence="1">Cilium axoneme</location>
    </subcellularLocation>
</comment>
<evidence type="ECO:0000256" key="2">
    <source>
        <dbReference type="ARBA" id="ARBA00022468"/>
    </source>
</evidence>
<evidence type="ECO:0000256" key="3">
    <source>
        <dbReference type="ARBA" id="ARBA00022614"/>
    </source>
</evidence>
<proteinExistence type="predicted"/>
<dbReference type="GO" id="GO:0048471">
    <property type="term" value="C:perinuclear region of cytoplasm"/>
    <property type="evidence" value="ECO:0007669"/>
    <property type="project" value="TreeGrafter"/>
</dbReference>
<dbReference type="InterPro" id="IPR027038">
    <property type="entry name" value="RanGap"/>
</dbReference>
<dbReference type="STRING" id="564608.C1N2V8"/>
<dbReference type="GeneID" id="9688185"/>
<dbReference type="KEGG" id="mpp:MICPUCDRAFT_68452"/>
<evidence type="ECO:0000256" key="4">
    <source>
        <dbReference type="ARBA" id="ARBA00022737"/>
    </source>
</evidence>
<dbReference type="PANTHER" id="PTHR24113">
    <property type="entry name" value="RAN GTPASE-ACTIVATING PROTEIN 1"/>
    <property type="match status" value="1"/>
</dbReference>
<dbReference type="GO" id="GO:0005930">
    <property type="term" value="C:axoneme"/>
    <property type="evidence" value="ECO:0007669"/>
    <property type="project" value="UniProtKB-SubCell"/>
</dbReference>